<reference evidence="3" key="1">
    <citation type="submission" date="2016-11" db="EMBL/GenBank/DDBJ databases">
        <authorList>
            <person name="Varghese N."/>
            <person name="Submissions S."/>
        </authorList>
    </citation>
    <scope>NUCLEOTIDE SEQUENCE [LARGE SCALE GENOMIC DNA]</scope>
    <source>
        <strain evidence="3">DSM 15292</strain>
    </source>
</reference>
<dbReference type="AlphaFoldDB" id="A0A1N6D8L8"/>
<dbReference type="PANTHER" id="PTHR43147:SF2">
    <property type="entry name" value="NADP-DEPENDENT OXIDOREDUCTASE DOMAIN-CONTAINING PROTEIN"/>
    <property type="match status" value="1"/>
</dbReference>
<dbReference type="InterPro" id="IPR023210">
    <property type="entry name" value="NADP_OxRdtase_dom"/>
</dbReference>
<name>A0A1N6D8L8_9BACT</name>
<gene>
    <name evidence="2" type="ORF">SAMN05444394_0486</name>
</gene>
<sequence>MNPNIELAENLKISRIVTGLWQIADMERDGNTLDPVSTSKYMQAYVDSGFTSFDMADHYGSSEIIAGTFKNSLSEKEKVQLFTKWVPKPGKITRSDVRSAIQTALDRMQQTSIDLLQFHAWYYPDPSWLDGLFYLNELKEEGLIQHLGVTNFDAAHLRIACASGIPIVSNQVCHSVIDQRATQQMKKVCDTYHVKLLAFGTLAGGFLTDRWVGKAEPSNSEIKTWSQMKYKRFIDAAGGWEVFQQLLQTLKQVAEKHQVSVANIAGRCILENPNVAAIIVGARLGESEHIEDNKKLLEINLQAEDLELIQEAQRSLTPIPGDCGDEYRKPPFLTASGDLSDHLETIPKAFTPIQKTAQREQIFSGTEWEEYAGYCRAVKDGNRIYISGTTSTHGPDQIGGLDPAAQTHFVIDKIEGVLTSFGGSLEDVVRTRIFVNEIKDWEPVARAHGERFKGINPANTLVEAKLVGEGYLVEIEAEAIISSAD</sequence>
<dbReference type="EMBL" id="FSRC01000001">
    <property type="protein sequence ID" value="SIN67125.1"/>
    <property type="molecule type" value="Genomic_DNA"/>
</dbReference>
<keyword evidence="3" id="KW-1185">Reference proteome</keyword>
<dbReference type="PANTHER" id="PTHR43147">
    <property type="entry name" value="PROTEIN TAS"/>
    <property type="match status" value="1"/>
</dbReference>
<dbReference type="GO" id="GO:0016491">
    <property type="term" value="F:oxidoreductase activity"/>
    <property type="evidence" value="ECO:0007669"/>
    <property type="project" value="InterPro"/>
</dbReference>
<dbReference type="Proteomes" id="UP000185221">
    <property type="component" value="Unassembled WGS sequence"/>
</dbReference>
<dbReference type="InterPro" id="IPR036812">
    <property type="entry name" value="NAD(P)_OxRdtase_dom_sf"/>
</dbReference>
<dbReference type="CDD" id="cd19101">
    <property type="entry name" value="AKR_unchar"/>
    <property type="match status" value="1"/>
</dbReference>
<dbReference type="Pfam" id="PF00248">
    <property type="entry name" value="Aldo_ket_red"/>
    <property type="match status" value="1"/>
</dbReference>
<dbReference type="Gene3D" id="3.30.1330.40">
    <property type="entry name" value="RutC-like"/>
    <property type="match status" value="1"/>
</dbReference>
<protein>
    <submittedName>
        <fullName evidence="2">Predicted oxidoreductase</fullName>
    </submittedName>
</protein>
<proteinExistence type="predicted"/>
<dbReference type="Gene3D" id="3.20.20.100">
    <property type="entry name" value="NADP-dependent oxidoreductase domain"/>
    <property type="match status" value="1"/>
</dbReference>
<dbReference type="SUPFAM" id="SSF51430">
    <property type="entry name" value="NAD(P)-linked oxidoreductase"/>
    <property type="match status" value="1"/>
</dbReference>
<dbReference type="OrthoDB" id="9799840at2"/>
<dbReference type="PRINTS" id="PR00069">
    <property type="entry name" value="ALDKETRDTASE"/>
</dbReference>
<dbReference type="InterPro" id="IPR020471">
    <property type="entry name" value="AKR"/>
</dbReference>
<evidence type="ECO:0000313" key="2">
    <source>
        <dbReference type="EMBL" id="SIN67125.1"/>
    </source>
</evidence>
<evidence type="ECO:0000313" key="3">
    <source>
        <dbReference type="Proteomes" id="UP000185221"/>
    </source>
</evidence>
<evidence type="ECO:0000259" key="1">
    <source>
        <dbReference type="Pfam" id="PF00248"/>
    </source>
</evidence>
<feature type="domain" description="NADP-dependent oxidoreductase" evidence="1">
    <location>
        <begin position="15"/>
        <end position="312"/>
    </location>
</feature>
<dbReference type="RefSeq" id="WP_074223233.1">
    <property type="nucleotide sequence ID" value="NZ_FSRC01000001.1"/>
</dbReference>
<dbReference type="InterPro" id="IPR035959">
    <property type="entry name" value="RutC-like_sf"/>
</dbReference>
<dbReference type="CDD" id="cd06154">
    <property type="entry name" value="YjgF_YER057c_UK114_like_6"/>
    <property type="match status" value="1"/>
</dbReference>
<dbReference type="SUPFAM" id="SSF55298">
    <property type="entry name" value="YjgF-like"/>
    <property type="match status" value="1"/>
</dbReference>
<organism evidence="2 3">
    <name type="scientific">Algoriphagus halophilus</name>
    <dbReference type="NCBI Taxonomy" id="226505"/>
    <lineage>
        <taxon>Bacteria</taxon>
        <taxon>Pseudomonadati</taxon>
        <taxon>Bacteroidota</taxon>
        <taxon>Cytophagia</taxon>
        <taxon>Cytophagales</taxon>
        <taxon>Cyclobacteriaceae</taxon>
        <taxon>Algoriphagus</taxon>
    </lineage>
</organism>
<dbReference type="STRING" id="226505.SAMN05444394_0486"/>
<dbReference type="InterPro" id="IPR006175">
    <property type="entry name" value="YjgF/YER057c/UK114"/>
</dbReference>
<accession>A0A1N6D8L8</accession>
<dbReference type="Pfam" id="PF01042">
    <property type="entry name" value="Ribonuc_L-PSP"/>
    <property type="match status" value="1"/>
</dbReference>